<dbReference type="NCBIfam" id="TIGR04183">
    <property type="entry name" value="Por_Secre_tail"/>
    <property type="match status" value="1"/>
</dbReference>
<sequence length="953" mass="104424">MKRLLFFLLICCTFKGFSQETTDSTDNAIRLSFSGKMASNGKQPEAFKYLLVKIKAGYAGAFKKRYAAVFKRQLSKQWFIIDHQTASLLTRNSPLMVEHVEAANNDWKLSPALLQKKKALQKGSYNFLISASDPGSFESLIAANNSRATIIRTIEKYHLFLVKTSIDFIEQTLLENEYVQSVDMRLNSAKEETVINDYDNSANSTNLLFAAYPGINGTNLTASVKENRFDYSDIDFKNRIKTSGLESATTSSHATTMATLIGGAGNSFFTGRGVTNACTLTSSDFAILLPDGQNYATNNISVQNHSYGVGIENFYAADAAAYDQSMVDNPALLHVFSAGNIGTSKDSLAGSPYENITGFANISGSFKMAKNILTVGSIDSFFTISDLSSKGPAYDGRIKPDLAAYGNDGSSGAAAITSGVVLAVQSAYAQQHQDSLPENALTKAFIINSADDINRRGPDYFSGYGNVNAYRAVEDTRSGKYFTGAVADGQTQTFTITVPANARNLKVTLTWTDPAAQANAFTALVNDLDLQLQSKQNVILPWVLNSAASADSLRKAATKGRDSLNVVEQVTVDNPANGTLTIRVNGYNIPRGPQKFYVVYRWDEQNDFYFISPAANDHFTSGENSIFRWQSSYASSTTGVLDYSTDKGNTWKNIASAVNLSDRYLKWTTPAQFTTAIARMTIGSDQYYSDTFNFSKQLTTDVGFNCADSVLITWNKAPNVNGYKVYLLGDKYLEPFTTTTDTSIVLHATQSPYIAITTLLQDGYEGVRSYAFDYTTQGTGCYINNFLADLTTNNTAQLQLSLGTTYNVSSIAFQQFSTTGWQTIETISPVRVVANTYEANTLHTGTNIFRAVVTLTNGQTITTTEATIYFAGGNNKFVFYPNPVPRNGSFTIVTDNFYTNTLMLFDATGRKVLQQNFNTTRTDIPVSRLARGVYMAIIYTEGVKTYSGKILVN</sequence>
<dbReference type="SUPFAM" id="SSF52743">
    <property type="entry name" value="Subtilisin-like"/>
    <property type="match status" value="1"/>
</dbReference>
<dbReference type="Gene3D" id="3.40.50.200">
    <property type="entry name" value="Peptidase S8/S53 domain"/>
    <property type="match status" value="1"/>
</dbReference>
<dbReference type="InterPro" id="IPR036852">
    <property type="entry name" value="Peptidase_S8/S53_dom_sf"/>
</dbReference>
<dbReference type="EMBL" id="JADWYR010000002">
    <property type="protein sequence ID" value="MBG9377301.1"/>
    <property type="molecule type" value="Genomic_DNA"/>
</dbReference>
<dbReference type="Proteomes" id="UP000628448">
    <property type="component" value="Unassembled WGS sequence"/>
</dbReference>
<accession>A0A931E8G5</accession>
<dbReference type="PANTHER" id="PTHR43399">
    <property type="entry name" value="SUBTILISIN-RELATED"/>
    <property type="match status" value="1"/>
</dbReference>
<dbReference type="Pfam" id="PF18962">
    <property type="entry name" value="Por_Secre_tail"/>
    <property type="match status" value="1"/>
</dbReference>
<name>A0A931E8G5_9BACT</name>
<dbReference type="InterPro" id="IPR000209">
    <property type="entry name" value="Peptidase_S8/S53_dom"/>
</dbReference>
<feature type="domain" description="Peptidase S8/S53" evidence="2">
    <location>
        <begin position="234"/>
        <end position="465"/>
    </location>
</feature>
<dbReference type="PANTHER" id="PTHR43399:SF4">
    <property type="entry name" value="CELL WALL-ASSOCIATED PROTEASE"/>
    <property type="match status" value="1"/>
</dbReference>
<evidence type="ECO:0000313" key="4">
    <source>
        <dbReference type="EMBL" id="MBG9377301.1"/>
    </source>
</evidence>
<dbReference type="InterPro" id="IPR008979">
    <property type="entry name" value="Galactose-bd-like_sf"/>
</dbReference>
<dbReference type="AlphaFoldDB" id="A0A931E8G5"/>
<comment type="caution">
    <text evidence="4">The sequence shown here is derived from an EMBL/GenBank/DDBJ whole genome shotgun (WGS) entry which is preliminary data.</text>
</comment>
<dbReference type="InterPro" id="IPR026444">
    <property type="entry name" value="Secre_tail"/>
</dbReference>
<dbReference type="Pfam" id="PF00082">
    <property type="entry name" value="Peptidase_S8"/>
    <property type="match status" value="1"/>
</dbReference>
<evidence type="ECO:0000259" key="2">
    <source>
        <dbReference type="Pfam" id="PF00082"/>
    </source>
</evidence>
<organism evidence="4 5">
    <name type="scientific">Panacibacter microcysteis</name>
    <dbReference type="NCBI Taxonomy" id="2793269"/>
    <lineage>
        <taxon>Bacteria</taxon>
        <taxon>Pseudomonadati</taxon>
        <taxon>Bacteroidota</taxon>
        <taxon>Chitinophagia</taxon>
        <taxon>Chitinophagales</taxon>
        <taxon>Chitinophagaceae</taxon>
        <taxon>Panacibacter</taxon>
    </lineage>
</organism>
<gene>
    <name evidence="4" type="ORF">I5907_13750</name>
</gene>
<dbReference type="GO" id="GO:0004252">
    <property type="term" value="F:serine-type endopeptidase activity"/>
    <property type="evidence" value="ECO:0007669"/>
    <property type="project" value="InterPro"/>
</dbReference>
<comment type="similarity">
    <text evidence="1">Belongs to the peptidase S8 family.</text>
</comment>
<proteinExistence type="inferred from homology"/>
<reference evidence="4" key="1">
    <citation type="submission" date="2020-11" db="EMBL/GenBank/DDBJ databases">
        <title>Bacterial whole genome sequence for Panacibacter sp. DH6.</title>
        <authorList>
            <person name="Le V."/>
            <person name="Ko S."/>
            <person name="Ahn C.-Y."/>
            <person name="Oh H.-M."/>
        </authorList>
    </citation>
    <scope>NUCLEOTIDE SEQUENCE</scope>
    <source>
        <strain evidence="4">DH6</strain>
    </source>
</reference>
<dbReference type="GO" id="GO:0006508">
    <property type="term" value="P:proteolysis"/>
    <property type="evidence" value="ECO:0007669"/>
    <property type="project" value="InterPro"/>
</dbReference>
<feature type="domain" description="Secretion system C-terminal sorting" evidence="3">
    <location>
        <begin position="880"/>
        <end position="951"/>
    </location>
</feature>
<evidence type="ECO:0000313" key="5">
    <source>
        <dbReference type="Proteomes" id="UP000628448"/>
    </source>
</evidence>
<dbReference type="SUPFAM" id="SSF49785">
    <property type="entry name" value="Galactose-binding domain-like"/>
    <property type="match status" value="1"/>
</dbReference>
<protein>
    <submittedName>
        <fullName evidence="4">S8 family peptidase</fullName>
    </submittedName>
</protein>
<evidence type="ECO:0000256" key="1">
    <source>
        <dbReference type="ARBA" id="ARBA00011073"/>
    </source>
</evidence>
<keyword evidence="5" id="KW-1185">Reference proteome</keyword>
<dbReference type="Gene3D" id="2.60.120.380">
    <property type="match status" value="1"/>
</dbReference>
<dbReference type="InterPro" id="IPR051048">
    <property type="entry name" value="Peptidase_S8/S53_subtilisin"/>
</dbReference>
<dbReference type="RefSeq" id="WP_196991391.1">
    <property type="nucleotide sequence ID" value="NZ_JADWYR010000002.1"/>
</dbReference>
<evidence type="ECO:0000259" key="3">
    <source>
        <dbReference type="Pfam" id="PF18962"/>
    </source>
</evidence>